<evidence type="ECO:0000256" key="6">
    <source>
        <dbReference type="PIRSR" id="PIRSR604808-1"/>
    </source>
</evidence>
<evidence type="ECO:0000256" key="2">
    <source>
        <dbReference type="ARBA" id="ARBA00007092"/>
    </source>
</evidence>
<evidence type="ECO:0000256" key="9">
    <source>
        <dbReference type="RuleBase" id="RU362131"/>
    </source>
</evidence>
<dbReference type="SUPFAM" id="SSF68906">
    <property type="entry name" value="SAP domain"/>
    <property type="match status" value="1"/>
</dbReference>
<feature type="site" description="Important for catalytic activity" evidence="8">
    <location>
        <position position="478"/>
    </location>
</feature>
<dbReference type="Pfam" id="PF03372">
    <property type="entry name" value="Exo_endo_phos"/>
    <property type="match status" value="1"/>
</dbReference>
<feature type="site" description="Transition state stabilizer" evidence="8">
    <location>
        <position position="408"/>
    </location>
</feature>
<feature type="active site" description="Proton donor/acceptor" evidence="6">
    <location>
        <position position="406"/>
    </location>
</feature>
<comment type="cofactor">
    <cofactor evidence="1">
        <name>Mn(2+)</name>
        <dbReference type="ChEBI" id="CHEBI:29035"/>
    </cofactor>
</comment>
<keyword evidence="9" id="KW-0227">DNA damage</keyword>
<feature type="active site" evidence="6">
    <location>
        <position position="366"/>
    </location>
</feature>
<feature type="region of interest" description="Disordered" evidence="10">
    <location>
        <begin position="36"/>
        <end position="64"/>
    </location>
</feature>
<comment type="cofactor">
    <cofactor evidence="7 9">
        <name>Mg(2+)</name>
        <dbReference type="ChEBI" id="CHEBI:18420"/>
    </cofactor>
    <cofactor evidence="7 9">
        <name>Mn(2+)</name>
        <dbReference type="ChEBI" id="CHEBI:29035"/>
    </cofactor>
    <text evidence="7 9">Probably binds two magnesium or manganese ions per subunit.</text>
</comment>
<feature type="binding site" evidence="7">
    <location>
        <position position="408"/>
    </location>
    <ligand>
        <name>Mg(2+)</name>
        <dbReference type="ChEBI" id="CHEBI:18420"/>
        <label>1</label>
    </ligand>
</feature>
<keyword evidence="9" id="KW-0234">DNA repair</keyword>
<dbReference type="GO" id="GO:0008081">
    <property type="term" value="F:phosphoric diester hydrolase activity"/>
    <property type="evidence" value="ECO:0007669"/>
    <property type="project" value="TreeGrafter"/>
</dbReference>
<evidence type="ECO:0000256" key="7">
    <source>
        <dbReference type="PIRSR" id="PIRSR604808-2"/>
    </source>
</evidence>
<dbReference type="NCBIfam" id="TIGR00633">
    <property type="entry name" value="xth"/>
    <property type="match status" value="1"/>
</dbReference>
<feature type="binding site" evidence="7">
    <location>
        <position position="504"/>
    </location>
    <ligand>
        <name>Mg(2+)</name>
        <dbReference type="ChEBI" id="CHEBI:18420"/>
        <label>1</label>
    </ligand>
</feature>
<dbReference type="InterPro" id="IPR004808">
    <property type="entry name" value="AP_endonuc_1"/>
</dbReference>
<keyword evidence="4" id="KW-0378">Hydrolase</keyword>
<feature type="binding site" evidence="7">
    <location>
        <position position="406"/>
    </location>
    <ligand>
        <name>Mg(2+)</name>
        <dbReference type="ChEBI" id="CHEBI:18420"/>
        <label>1</label>
    </ligand>
</feature>
<organism evidence="12 13">
    <name type="scientific">Lithospermum erythrorhizon</name>
    <name type="common">Purple gromwell</name>
    <name type="synonym">Lithospermum officinale var. erythrorhizon</name>
    <dbReference type="NCBI Taxonomy" id="34254"/>
    <lineage>
        <taxon>Eukaryota</taxon>
        <taxon>Viridiplantae</taxon>
        <taxon>Streptophyta</taxon>
        <taxon>Embryophyta</taxon>
        <taxon>Tracheophyta</taxon>
        <taxon>Spermatophyta</taxon>
        <taxon>Magnoliopsida</taxon>
        <taxon>eudicotyledons</taxon>
        <taxon>Gunneridae</taxon>
        <taxon>Pentapetalae</taxon>
        <taxon>asterids</taxon>
        <taxon>lamiids</taxon>
        <taxon>Boraginales</taxon>
        <taxon>Boraginaceae</taxon>
        <taxon>Boraginoideae</taxon>
        <taxon>Lithospermeae</taxon>
        <taxon>Lithospermum</taxon>
    </lineage>
</organism>
<dbReference type="InterPro" id="IPR020848">
    <property type="entry name" value="AP_endonuclease_F1_CS"/>
</dbReference>
<dbReference type="Gene3D" id="1.10.720.30">
    <property type="entry name" value="SAP domain"/>
    <property type="match status" value="1"/>
</dbReference>
<dbReference type="GO" id="GO:0003906">
    <property type="term" value="F:DNA-(apurinic or apyrimidinic site) endonuclease activity"/>
    <property type="evidence" value="ECO:0007669"/>
    <property type="project" value="TreeGrafter"/>
</dbReference>
<dbReference type="InterPro" id="IPR020847">
    <property type="entry name" value="AP_endonuclease_F1_BS"/>
</dbReference>
<dbReference type="GO" id="GO:0003677">
    <property type="term" value="F:DNA binding"/>
    <property type="evidence" value="ECO:0007669"/>
    <property type="project" value="InterPro"/>
</dbReference>
<feature type="binding site" evidence="7">
    <location>
        <position position="503"/>
    </location>
    <ligand>
        <name>Mg(2+)</name>
        <dbReference type="ChEBI" id="CHEBI:18420"/>
        <label>1</label>
    </ligand>
</feature>
<reference evidence="12 13" key="1">
    <citation type="submission" date="2024-01" db="EMBL/GenBank/DDBJ databases">
        <title>The complete chloroplast genome sequence of Lithospermum erythrorhizon: insights into the phylogenetic relationship among Boraginaceae species and the maternal lineages of purple gromwells.</title>
        <authorList>
            <person name="Okada T."/>
            <person name="Watanabe K."/>
        </authorList>
    </citation>
    <scope>NUCLEOTIDE SEQUENCE [LARGE SCALE GENOMIC DNA]</scope>
</reference>
<name>A0AAV3QAI8_LITER</name>
<dbReference type="Pfam" id="PF02037">
    <property type="entry name" value="SAP"/>
    <property type="match status" value="1"/>
</dbReference>
<dbReference type="EMBL" id="BAABME010004059">
    <property type="protein sequence ID" value="GAA0161020.1"/>
    <property type="molecule type" value="Genomic_DNA"/>
</dbReference>
<dbReference type="NCBIfam" id="TIGR00195">
    <property type="entry name" value="exoDNase_III"/>
    <property type="match status" value="1"/>
</dbReference>
<dbReference type="CDD" id="cd09087">
    <property type="entry name" value="Ape1-like_AP-endo"/>
    <property type="match status" value="1"/>
</dbReference>
<feature type="compositionally biased region" description="Polar residues" evidence="10">
    <location>
        <begin position="153"/>
        <end position="164"/>
    </location>
</feature>
<keyword evidence="13" id="KW-1185">Reference proteome</keyword>
<dbReference type="FunFam" id="3.60.10.10:FF:000041">
    <property type="entry name" value="DNA-(apurinic or apyrimidinic site) lyase"/>
    <property type="match status" value="1"/>
</dbReference>
<dbReference type="AlphaFoldDB" id="A0AAV3QAI8"/>
<feature type="domain" description="SAP" evidence="11">
    <location>
        <begin position="67"/>
        <end position="101"/>
    </location>
</feature>
<dbReference type="GO" id="GO:0046872">
    <property type="term" value="F:metal ion binding"/>
    <property type="evidence" value="ECO:0007669"/>
    <property type="project" value="UniProtKB-KW"/>
</dbReference>
<dbReference type="PANTHER" id="PTHR22748:SF6">
    <property type="entry name" value="DNA-(APURINIC OR APYRIMIDINIC SITE) ENDONUCLEASE"/>
    <property type="match status" value="1"/>
</dbReference>
<evidence type="ECO:0000256" key="3">
    <source>
        <dbReference type="ARBA" id="ARBA00022723"/>
    </source>
</evidence>
<dbReference type="Proteomes" id="UP001454036">
    <property type="component" value="Unassembled WGS sequence"/>
</dbReference>
<comment type="caution">
    <text evidence="12">The sequence shown here is derived from an EMBL/GenBank/DDBJ whole genome shotgun (WGS) entry which is preliminary data.</text>
</comment>
<dbReference type="InterPro" id="IPR005135">
    <property type="entry name" value="Endo/exonuclease/phosphatase"/>
</dbReference>
<accession>A0AAV3QAI8</accession>
<dbReference type="PROSITE" id="PS51435">
    <property type="entry name" value="AP_NUCLEASE_F1_4"/>
    <property type="match status" value="1"/>
</dbReference>
<feature type="compositionally biased region" description="Basic and acidic residues" evidence="10">
    <location>
        <begin position="166"/>
        <end position="182"/>
    </location>
</feature>
<dbReference type="InterPro" id="IPR036361">
    <property type="entry name" value="SAP_dom_sf"/>
</dbReference>
<dbReference type="InterPro" id="IPR003034">
    <property type="entry name" value="SAP_dom"/>
</dbReference>
<protein>
    <recommendedName>
        <fullName evidence="9">DNA-(apurinic or apyrimidinic site) endonuclease</fullName>
        <ecNumber evidence="9">3.1.-.-</ecNumber>
    </recommendedName>
</protein>
<dbReference type="Gene3D" id="3.60.10.10">
    <property type="entry name" value="Endonuclease/exonuclease/phosphatase"/>
    <property type="match status" value="1"/>
</dbReference>
<evidence type="ECO:0000256" key="4">
    <source>
        <dbReference type="ARBA" id="ARBA00022801"/>
    </source>
</evidence>
<feature type="binding site" evidence="7">
    <location>
        <position position="261"/>
    </location>
    <ligand>
        <name>Mg(2+)</name>
        <dbReference type="ChEBI" id="CHEBI:18420"/>
        <label>1</label>
    </ligand>
</feature>
<feature type="region of interest" description="Disordered" evidence="10">
    <location>
        <begin position="145"/>
        <end position="182"/>
    </location>
</feature>
<dbReference type="InterPro" id="IPR036691">
    <property type="entry name" value="Endo/exonu/phosph_ase_sf"/>
</dbReference>
<dbReference type="GO" id="GO:0008311">
    <property type="term" value="F:double-stranded DNA 3'-5' DNA exonuclease activity"/>
    <property type="evidence" value="ECO:0007669"/>
    <property type="project" value="TreeGrafter"/>
</dbReference>
<dbReference type="EC" id="3.1.-.-" evidence="9"/>
<dbReference type="SUPFAM" id="SSF56219">
    <property type="entry name" value="DNase I-like"/>
    <property type="match status" value="1"/>
</dbReference>
<sequence length="513" mass="57678">MVQSLKLGLCHLSTLKVICEPPEIGALSFGKFRAMSNKQSSSPPLNGNAVKGSSNGNGNLGDDAKNIENMTVQQLRSKLRDVGVPAKGSKDELISALRRFLNLNNGECTTLLEEVEMENVGKRSSKRISRKDHLLNELNIEAYGSKRGKRASETSGEQLTSSSKTYRKEEISVESHQMEDARDNEVQLKVSVKAKRKVRLKNDSLNDGTTDIVDSSVSQSEPWTVFAHKKPQDGWIAYNPRSMRRPPLNENTNHLKLVSWNVNGLRALLKLDTFHALAQREKFDVLCLQETKLQERDVEAIKQSLLDGYEYSYWTCSISKLGYSGTAVISRIKPVSVRYGLGISDHDTEGRLVTVEFDDFFLLNGYVPNSGDGLRRLSYRVTQWDPSLANYMKELEKSKPVILTGDLNCAHEEIDIYNPAGNIRSAGFTFEERQSFEANFLNKGFVDTFRRQHPGVVGYTYWGYRHGGRKTNRGWRLDYFLVSESVASNVHDSYIVPDITGSDHCPIGIILKL</sequence>
<evidence type="ECO:0000256" key="10">
    <source>
        <dbReference type="SAM" id="MobiDB-lite"/>
    </source>
</evidence>
<dbReference type="GO" id="GO:0006284">
    <property type="term" value="P:base-excision repair"/>
    <property type="evidence" value="ECO:0007669"/>
    <property type="project" value="TreeGrafter"/>
</dbReference>
<evidence type="ECO:0000313" key="13">
    <source>
        <dbReference type="Proteomes" id="UP001454036"/>
    </source>
</evidence>
<evidence type="ECO:0000256" key="8">
    <source>
        <dbReference type="PIRSR" id="PIRSR604808-3"/>
    </source>
</evidence>
<dbReference type="GO" id="GO:0005634">
    <property type="term" value="C:nucleus"/>
    <property type="evidence" value="ECO:0007669"/>
    <property type="project" value="TreeGrafter"/>
</dbReference>
<dbReference type="SMART" id="SM00513">
    <property type="entry name" value="SAP"/>
    <property type="match status" value="1"/>
</dbReference>
<evidence type="ECO:0000313" key="12">
    <source>
        <dbReference type="EMBL" id="GAA0161020.1"/>
    </source>
</evidence>
<feature type="binding site" evidence="7">
    <location>
        <position position="290"/>
    </location>
    <ligand>
        <name>Mg(2+)</name>
        <dbReference type="ChEBI" id="CHEBI:18420"/>
        <label>1</label>
    </ligand>
</feature>
<evidence type="ECO:0000259" key="11">
    <source>
        <dbReference type="PROSITE" id="PS50800"/>
    </source>
</evidence>
<keyword evidence="3 7" id="KW-0479">Metal-binding</keyword>
<feature type="compositionally biased region" description="Polar residues" evidence="10">
    <location>
        <begin position="36"/>
        <end position="45"/>
    </location>
</feature>
<proteinExistence type="inferred from homology"/>
<feature type="active site" description="Proton acceptor" evidence="6">
    <location>
        <position position="504"/>
    </location>
</feature>
<dbReference type="PROSITE" id="PS00728">
    <property type="entry name" value="AP_NUCLEASE_F1_3"/>
    <property type="match status" value="1"/>
</dbReference>
<comment type="similarity">
    <text evidence="2 9">Belongs to the DNA repair enzymes AP/ExoA family.</text>
</comment>
<dbReference type="PANTHER" id="PTHR22748">
    <property type="entry name" value="AP ENDONUCLEASE"/>
    <property type="match status" value="1"/>
</dbReference>
<evidence type="ECO:0000256" key="5">
    <source>
        <dbReference type="ARBA" id="ARBA00022842"/>
    </source>
</evidence>
<dbReference type="PROSITE" id="PS00726">
    <property type="entry name" value="AP_NUCLEASE_F1_1"/>
    <property type="match status" value="1"/>
</dbReference>
<feature type="site" description="Interaction with DNA substrate" evidence="8">
    <location>
        <position position="504"/>
    </location>
</feature>
<dbReference type="PROSITE" id="PS50800">
    <property type="entry name" value="SAP"/>
    <property type="match status" value="1"/>
</dbReference>
<gene>
    <name evidence="12" type="ORF">LIER_17437</name>
</gene>
<keyword evidence="7" id="KW-0464">Manganese</keyword>
<keyword evidence="5 7" id="KW-0460">Magnesium</keyword>
<evidence type="ECO:0000256" key="1">
    <source>
        <dbReference type="ARBA" id="ARBA00001936"/>
    </source>
</evidence>